<dbReference type="GO" id="GO:0000160">
    <property type="term" value="P:phosphorelay signal transduction system"/>
    <property type="evidence" value="ECO:0007669"/>
    <property type="project" value="InterPro"/>
</dbReference>
<evidence type="ECO:0000256" key="1">
    <source>
        <dbReference type="ARBA" id="ARBA00023015"/>
    </source>
</evidence>
<keyword evidence="4" id="KW-0597">Phosphoprotein</keyword>
<protein>
    <submittedName>
        <fullName evidence="7">Nitrogen regulation protein NR(I)</fullName>
    </submittedName>
</protein>
<name>A0A2S5CGB8_9GAMM</name>
<dbReference type="InterPro" id="IPR036388">
    <property type="entry name" value="WH-like_DNA-bd_sf"/>
</dbReference>
<dbReference type="Proteomes" id="UP000237423">
    <property type="component" value="Unassembled WGS sequence"/>
</dbReference>
<dbReference type="SMART" id="SM00421">
    <property type="entry name" value="HTH_LUXR"/>
    <property type="match status" value="1"/>
</dbReference>
<evidence type="ECO:0000313" key="7">
    <source>
        <dbReference type="EMBL" id="POZ49850.1"/>
    </source>
</evidence>
<keyword evidence="2" id="KW-0238">DNA-binding</keyword>
<dbReference type="InterPro" id="IPR011006">
    <property type="entry name" value="CheY-like_superfamily"/>
</dbReference>
<dbReference type="GO" id="GO:0006355">
    <property type="term" value="P:regulation of DNA-templated transcription"/>
    <property type="evidence" value="ECO:0007669"/>
    <property type="project" value="InterPro"/>
</dbReference>
<dbReference type="Gene3D" id="3.40.50.2300">
    <property type="match status" value="1"/>
</dbReference>
<evidence type="ECO:0000256" key="2">
    <source>
        <dbReference type="ARBA" id="ARBA00023125"/>
    </source>
</evidence>
<feature type="domain" description="Response regulatory" evidence="6">
    <location>
        <begin position="9"/>
        <end position="123"/>
    </location>
</feature>
<dbReference type="RefSeq" id="WP_103975782.1">
    <property type="nucleotide sequence ID" value="NZ_PGFZ01000021.1"/>
</dbReference>
<evidence type="ECO:0000259" key="5">
    <source>
        <dbReference type="PROSITE" id="PS50043"/>
    </source>
</evidence>
<evidence type="ECO:0000259" key="6">
    <source>
        <dbReference type="PROSITE" id="PS50110"/>
    </source>
</evidence>
<dbReference type="InterPro" id="IPR000792">
    <property type="entry name" value="Tscrpt_reg_LuxR_C"/>
</dbReference>
<evidence type="ECO:0000256" key="4">
    <source>
        <dbReference type="PROSITE-ProRule" id="PRU00169"/>
    </source>
</evidence>
<dbReference type="InterPro" id="IPR016032">
    <property type="entry name" value="Sig_transdc_resp-reg_C-effctor"/>
</dbReference>
<gene>
    <name evidence="7" type="primary">ntrC_2</name>
    <name evidence="7" type="ORF">AADEFJLK_04366</name>
</gene>
<evidence type="ECO:0000313" key="8">
    <source>
        <dbReference type="Proteomes" id="UP000237423"/>
    </source>
</evidence>
<organism evidence="7 8">
    <name type="scientific">Methylovulum psychrotolerans</name>
    <dbReference type="NCBI Taxonomy" id="1704499"/>
    <lineage>
        <taxon>Bacteria</taxon>
        <taxon>Pseudomonadati</taxon>
        <taxon>Pseudomonadota</taxon>
        <taxon>Gammaproteobacteria</taxon>
        <taxon>Methylococcales</taxon>
        <taxon>Methylococcaceae</taxon>
        <taxon>Methylovulum</taxon>
    </lineage>
</organism>
<dbReference type="GO" id="GO:0003677">
    <property type="term" value="F:DNA binding"/>
    <property type="evidence" value="ECO:0007669"/>
    <property type="project" value="UniProtKB-KW"/>
</dbReference>
<keyword evidence="3" id="KW-0804">Transcription</keyword>
<dbReference type="PROSITE" id="PS50043">
    <property type="entry name" value="HTH_LUXR_2"/>
    <property type="match status" value="1"/>
</dbReference>
<dbReference type="InterPro" id="IPR001789">
    <property type="entry name" value="Sig_transdc_resp-reg_receiver"/>
</dbReference>
<sequence>MKQDDLTRLVYIVDDDFSVRDSLRLLIEATGQTVRQFESAEAFLHDYNHQVPSCLVLDVNLPGMDGLGLQQQLAKKDIAIPIIFISGHAGIPDSAKAFRAGAVDFLKKPLDTALLIERINEALRKDTEAWQERRSKLERQERIDRLTDREKEVLHLIMDSYSNKEAARILGISYRTIDLHRAHIMEKLEAGNIVGLIRIAMYNNELNNKALCA</sequence>
<dbReference type="PANTHER" id="PTHR44688:SF16">
    <property type="entry name" value="DNA-BINDING TRANSCRIPTIONAL ACTIVATOR DEVR_DOSR"/>
    <property type="match status" value="1"/>
</dbReference>
<feature type="domain" description="HTH luxR-type" evidence="5">
    <location>
        <begin position="139"/>
        <end position="204"/>
    </location>
</feature>
<accession>A0A2S5CGB8</accession>
<comment type="caution">
    <text evidence="7">The sequence shown here is derived from an EMBL/GenBank/DDBJ whole genome shotgun (WGS) entry which is preliminary data.</text>
</comment>
<dbReference type="CDD" id="cd06170">
    <property type="entry name" value="LuxR_C_like"/>
    <property type="match status" value="1"/>
</dbReference>
<keyword evidence="1" id="KW-0805">Transcription regulation</keyword>
<dbReference type="EMBL" id="PGFZ01000021">
    <property type="protein sequence ID" value="POZ49850.1"/>
    <property type="molecule type" value="Genomic_DNA"/>
</dbReference>
<proteinExistence type="predicted"/>
<evidence type="ECO:0000256" key="3">
    <source>
        <dbReference type="ARBA" id="ARBA00023163"/>
    </source>
</evidence>
<dbReference type="AlphaFoldDB" id="A0A2S5CGB8"/>
<reference evidence="7 8" key="1">
    <citation type="submission" date="2017-11" db="EMBL/GenBank/DDBJ databases">
        <title>Draft Genome Sequence of Methylobacter psychrotolerans Sph1T, an Obligate Methanotroph from Low-Temperature Environments.</title>
        <authorList>
            <person name="Oshkin I.Y."/>
            <person name="Miroshnikov K."/>
            <person name="Belova S.E."/>
            <person name="Korzhenkov A."/>
            <person name="Toshchakov S.V."/>
            <person name="Dedysh S.N."/>
        </authorList>
    </citation>
    <scope>NUCLEOTIDE SEQUENCE [LARGE SCALE GENOMIC DNA]</scope>
    <source>
        <strain evidence="7 8">Sph1</strain>
    </source>
</reference>
<dbReference type="SUPFAM" id="SSF46894">
    <property type="entry name" value="C-terminal effector domain of the bipartite response regulators"/>
    <property type="match status" value="1"/>
</dbReference>
<dbReference type="SUPFAM" id="SSF52172">
    <property type="entry name" value="CheY-like"/>
    <property type="match status" value="1"/>
</dbReference>
<dbReference type="Pfam" id="PF00072">
    <property type="entry name" value="Response_reg"/>
    <property type="match status" value="1"/>
</dbReference>
<dbReference type="PANTHER" id="PTHR44688">
    <property type="entry name" value="DNA-BINDING TRANSCRIPTIONAL ACTIVATOR DEVR_DOSR"/>
    <property type="match status" value="1"/>
</dbReference>
<dbReference type="PROSITE" id="PS50110">
    <property type="entry name" value="RESPONSE_REGULATORY"/>
    <property type="match status" value="1"/>
</dbReference>
<dbReference type="SMART" id="SM00448">
    <property type="entry name" value="REC"/>
    <property type="match status" value="1"/>
</dbReference>
<dbReference type="Pfam" id="PF00196">
    <property type="entry name" value="GerE"/>
    <property type="match status" value="1"/>
</dbReference>
<feature type="modified residue" description="4-aspartylphosphate" evidence="4">
    <location>
        <position position="58"/>
    </location>
</feature>
<dbReference type="PRINTS" id="PR00038">
    <property type="entry name" value="HTHLUXR"/>
</dbReference>
<dbReference type="Gene3D" id="1.10.10.10">
    <property type="entry name" value="Winged helix-like DNA-binding domain superfamily/Winged helix DNA-binding domain"/>
    <property type="match status" value="1"/>
</dbReference>